<evidence type="ECO:0000256" key="3">
    <source>
        <dbReference type="PIRSR" id="PIRSR036979-1"/>
    </source>
</evidence>
<comment type="caution">
    <text evidence="5">The sequence shown here is derived from an EMBL/GenBank/DDBJ whole genome shotgun (WGS) entry which is preliminary data.</text>
</comment>
<dbReference type="GO" id="GO:0008783">
    <property type="term" value="F:agmatinase activity"/>
    <property type="evidence" value="ECO:0007669"/>
    <property type="project" value="TreeGrafter"/>
</dbReference>
<evidence type="ECO:0000256" key="1">
    <source>
        <dbReference type="ARBA" id="ARBA00022723"/>
    </source>
</evidence>
<dbReference type="InterPro" id="IPR023696">
    <property type="entry name" value="Ureohydrolase_dom_sf"/>
</dbReference>
<feature type="binding site" evidence="3">
    <location>
        <position position="269"/>
    </location>
    <ligand>
        <name>Mn(2+)</name>
        <dbReference type="ChEBI" id="CHEBI:29035"/>
        <label>1</label>
    </ligand>
</feature>
<feature type="binding site" evidence="3">
    <location>
        <position position="153"/>
    </location>
    <ligand>
        <name>Mn(2+)</name>
        <dbReference type="ChEBI" id="CHEBI:29035"/>
        <label>1</label>
    </ligand>
</feature>
<keyword evidence="3" id="KW-0464">Manganese</keyword>
<dbReference type="GO" id="GO:0033389">
    <property type="term" value="P:putrescine biosynthetic process from arginine, via agmatine"/>
    <property type="evidence" value="ECO:0007669"/>
    <property type="project" value="TreeGrafter"/>
</dbReference>
<comment type="cofactor">
    <cofactor evidence="3">
        <name>Mn(2+)</name>
        <dbReference type="ChEBI" id="CHEBI:29035"/>
    </cofactor>
    <text evidence="3">Binds 2 manganese ions per subunit.</text>
</comment>
<keyword evidence="1 3" id="KW-0479">Metal-binding</keyword>
<comment type="similarity">
    <text evidence="4">Belongs to the arginase family.</text>
</comment>
<evidence type="ECO:0000313" key="6">
    <source>
        <dbReference type="Proteomes" id="UP000767446"/>
    </source>
</evidence>
<name>A0A941GRU4_9CHRO</name>
<dbReference type="EMBL" id="JADQBC010000116">
    <property type="protein sequence ID" value="MBR8829209.1"/>
    <property type="molecule type" value="Genomic_DNA"/>
</dbReference>
<dbReference type="PIRSF" id="PIRSF036979">
    <property type="entry name" value="Arginase"/>
    <property type="match status" value="1"/>
</dbReference>
<evidence type="ECO:0000256" key="4">
    <source>
        <dbReference type="PROSITE-ProRule" id="PRU00742"/>
    </source>
</evidence>
<dbReference type="SUPFAM" id="SSF52768">
    <property type="entry name" value="Arginase/deacetylase"/>
    <property type="match status" value="1"/>
</dbReference>
<dbReference type="PANTHER" id="PTHR11358:SF26">
    <property type="entry name" value="GUANIDINO ACID HYDROLASE, MITOCHONDRIAL"/>
    <property type="match status" value="1"/>
</dbReference>
<keyword evidence="2" id="KW-0378">Hydrolase</keyword>
<reference evidence="5" key="1">
    <citation type="submission" date="2021-02" db="EMBL/GenBank/DDBJ databases">
        <title>Metagenome analyses of Stigonema ocellatum DSM 106950, Chlorogloea purpurea SAG 13.99 and Gomphosphaeria aponina DSM 107014.</title>
        <authorList>
            <person name="Marter P."/>
            <person name="Huang S."/>
        </authorList>
    </citation>
    <scope>NUCLEOTIDE SEQUENCE</scope>
    <source>
        <strain evidence="5">JP213</strain>
    </source>
</reference>
<dbReference type="InterPro" id="IPR006035">
    <property type="entry name" value="Ureohydrolase"/>
</dbReference>
<dbReference type="PRINTS" id="PR00116">
    <property type="entry name" value="ARGINASE"/>
</dbReference>
<dbReference type="Pfam" id="PF00491">
    <property type="entry name" value="Arginase"/>
    <property type="match status" value="1"/>
</dbReference>
<feature type="binding site" evidence="3">
    <location>
        <position position="175"/>
    </location>
    <ligand>
        <name>Mn(2+)</name>
        <dbReference type="ChEBI" id="CHEBI:29035"/>
        <label>1</label>
    </ligand>
</feature>
<dbReference type="PANTHER" id="PTHR11358">
    <property type="entry name" value="ARGINASE/AGMATINASE"/>
    <property type="match status" value="1"/>
</dbReference>
<proteinExistence type="inferred from homology"/>
<dbReference type="PROSITE" id="PS51409">
    <property type="entry name" value="ARGINASE_2"/>
    <property type="match status" value="1"/>
</dbReference>
<gene>
    <name evidence="5" type="ORF">DSM107014_15145</name>
</gene>
<accession>A0A941GRU4</accession>
<dbReference type="AlphaFoldDB" id="A0A941GRU4"/>
<dbReference type="Proteomes" id="UP000767446">
    <property type="component" value="Unassembled WGS sequence"/>
</dbReference>
<protein>
    <submittedName>
        <fullName evidence="5">Agmatinase family protein</fullName>
    </submittedName>
</protein>
<dbReference type="CDD" id="cd11593">
    <property type="entry name" value="Agmatinase-like_2"/>
    <property type="match status" value="1"/>
</dbReference>
<dbReference type="Gene3D" id="3.40.800.10">
    <property type="entry name" value="Ureohydrolase domain"/>
    <property type="match status" value="1"/>
</dbReference>
<feature type="binding site" evidence="3">
    <location>
        <position position="267"/>
    </location>
    <ligand>
        <name>Mn(2+)</name>
        <dbReference type="ChEBI" id="CHEBI:29035"/>
        <label>1</label>
    </ligand>
</feature>
<evidence type="ECO:0000313" key="5">
    <source>
        <dbReference type="EMBL" id="MBR8829209.1"/>
    </source>
</evidence>
<evidence type="ECO:0000256" key="2">
    <source>
        <dbReference type="ARBA" id="ARBA00022801"/>
    </source>
</evidence>
<organism evidence="5 6">
    <name type="scientific">Gomphosphaeria aponina SAG 52.96 = DSM 107014</name>
    <dbReference type="NCBI Taxonomy" id="1521640"/>
    <lineage>
        <taxon>Bacteria</taxon>
        <taxon>Bacillati</taxon>
        <taxon>Cyanobacteriota</taxon>
        <taxon>Cyanophyceae</taxon>
        <taxon>Oscillatoriophycideae</taxon>
        <taxon>Chroococcales</taxon>
        <taxon>Gomphosphaeriaceae</taxon>
        <taxon>Gomphosphaeria</taxon>
    </lineage>
</organism>
<feature type="binding site" evidence="3">
    <location>
        <position position="177"/>
    </location>
    <ligand>
        <name>Mn(2+)</name>
        <dbReference type="ChEBI" id="CHEBI:29035"/>
        <label>1</label>
    </ligand>
</feature>
<dbReference type="GO" id="GO:0046872">
    <property type="term" value="F:metal ion binding"/>
    <property type="evidence" value="ECO:0007669"/>
    <property type="project" value="UniProtKB-KW"/>
</dbReference>
<feature type="binding site" evidence="3">
    <location>
        <position position="179"/>
    </location>
    <ligand>
        <name>Mn(2+)</name>
        <dbReference type="ChEBI" id="CHEBI:29035"/>
        <label>1</label>
    </ligand>
</feature>
<sequence length="346" mass="38601">MNRATFNTNQITIKNNCFFGLPTTIEDAKVVFLSVPWDATVSYGEGTANGPQGILDASYQLDWYDFDLPLAWEVGYSTLPISAEIRAKSEKTRAIAKKVIDHLESGNELNDKAIAKKLEKVNQASTNLNDWVYAQCKNLLLQGKLIGLVGGDHSVPLGYIKALTEDSEYSILHIDAHADLREAYEGFTYSHASIMNNVLLLPNISKLVQVGIRDLCQEEINKIKSDNRIVLFDDWQLKNNLYEGLTWQQQCETIISNLSEKVYISFDVDGLNQAFCPNTGTPVPGGLDFNQAIYLVQTLVKSGKKIIGFDLCEVAPSKSDEEQWDGNIGARLLYKLTNLMYLSQSS</sequence>